<feature type="transmembrane region" description="Helical" evidence="14">
    <location>
        <begin position="60"/>
        <end position="80"/>
    </location>
</feature>
<evidence type="ECO:0000313" key="17">
    <source>
        <dbReference type="Proteomes" id="UP000028702"/>
    </source>
</evidence>
<dbReference type="GO" id="GO:0006782">
    <property type="term" value="P:protoporphyrinogen IX biosynthetic process"/>
    <property type="evidence" value="ECO:0007669"/>
    <property type="project" value="UniProtKB-UniRule"/>
</dbReference>
<evidence type="ECO:0000256" key="10">
    <source>
        <dbReference type="ARBA" id="ARBA00023002"/>
    </source>
</evidence>
<comment type="function">
    <text evidence="14 15">Catalyzes the oxidation of protoporphyrinogen IX to protoporphyrin IX.</text>
</comment>
<evidence type="ECO:0000256" key="5">
    <source>
        <dbReference type="ARBA" id="ARBA00022475"/>
    </source>
</evidence>
<dbReference type="PIRSF" id="PIRSF004638">
    <property type="entry name" value="UCP004638"/>
    <property type="match status" value="1"/>
</dbReference>
<evidence type="ECO:0000256" key="6">
    <source>
        <dbReference type="ARBA" id="ARBA00022617"/>
    </source>
</evidence>
<gene>
    <name evidence="16" type="ORF">M2A_0205</name>
</gene>
<dbReference type="EMBL" id="BBIO01000001">
    <property type="protein sequence ID" value="GAK43706.1"/>
    <property type="molecule type" value="Genomic_DNA"/>
</dbReference>
<dbReference type="GO" id="GO:0005886">
    <property type="term" value="C:plasma membrane"/>
    <property type="evidence" value="ECO:0007669"/>
    <property type="project" value="UniProtKB-SubCell"/>
</dbReference>
<dbReference type="STRING" id="1333998.M2A_0205"/>
<keyword evidence="8 14" id="KW-0479">Metal-binding</keyword>
<organism evidence="16 17">
    <name type="scientific">Tepidicaulis marinus</name>
    <dbReference type="NCBI Taxonomy" id="1333998"/>
    <lineage>
        <taxon>Bacteria</taxon>
        <taxon>Pseudomonadati</taxon>
        <taxon>Pseudomonadota</taxon>
        <taxon>Alphaproteobacteria</taxon>
        <taxon>Hyphomicrobiales</taxon>
        <taxon>Parvibaculaceae</taxon>
        <taxon>Tepidicaulis</taxon>
    </lineage>
</organism>
<comment type="cofactor">
    <cofactor evidence="14 15">
        <name>heme b</name>
        <dbReference type="ChEBI" id="CHEBI:60344"/>
    </cofactor>
    <text evidence="14 15">Binds 1 heme b (iron(II)-protoporphyrin IX) group per subunit.</text>
</comment>
<evidence type="ECO:0000256" key="11">
    <source>
        <dbReference type="ARBA" id="ARBA00023004"/>
    </source>
</evidence>
<comment type="subcellular location">
    <subcellularLocation>
        <location evidence="1 14">Cell membrane</location>
        <topology evidence="1 14">Multi-pass membrane protein</topology>
    </subcellularLocation>
</comment>
<dbReference type="NCBIfam" id="TIGR00701">
    <property type="entry name" value="protoporphyrinogen oxidase HemJ"/>
    <property type="match status" value="1"/>
</dbReference>
<dbReference type="eggNOG" id="COG1981">
    <property type="taxonomic scope" value="Bacteria"/>
</dbReference>
<dbReference type="AlphaFoldDB" id="A0A081B6N8"/>
<dbReference type="Pfam" id="PF03653">
    <property type="entry name" value="UPF0093"/>
    <property type="match status" value="1"/>
</dbReference>
<dbReference type="RefSeq" id="WP_045441831.1">
    <property type="nucleotide sequence ID" value="NZ_BBIO01000001.1"/>
</dbReference>
<dbReference type="UniPathway" id="UPA00251">
    <property type="reaction ID" value="UER00324"/>
</dbReference>
<keyword evidence="9 14" id="KW-1133">Transmembrane helix</keyword>
<keyword evidence="7 14" id="KW-0812">Transmembrane</keyword>
<proteinExistence type="inferred from homology"/>
<dbReference type="HAMAP" id="MF_02239">
    <property type="entry name" value="HemJ"/>
    <property type="match status" value="1"/>
</dbReference>
<evidence type="ECO:0000256" key="14">
    <source>
        <dbReference type="HAMAP-Rule" id="MF_02239"/>
    </source>
</evidence>
<protein>
    <recommendedName>
        <fullName evidence="4 14">Protoporphyrinogen IX oxidase</fullName>
        <shortName evidence="14">PPO</shortName>
        <ecNumber evidence="14 15">1.3.99.-</ecNumber>
    </recommendedName>
</protein>
<feature type="transmembrane region" description="Helical" evidence="14">
    <location>
        <begin position="86"/>
        <end position="105"/>
    </location>
</feature>
<comment type="similarity">
    <text evidence="3 14 15">Belongs to the HemJ family.</text>
</comment>
<evidence type="ECO:0000256" key="15">
    <source>
        <dbReference type="PIRNR" id="PIRNR004638"/>
    </source>
</evidence>
<evidence type="ECO:0000256" key="3">
    <source>
        <dbReference type="ARBA" id="ARBA00006501"/>
    </source>
</evidence>
<keyword evidence="11 14" id="KW-0408">Iron</keyword>
<keyword evidence="12 14" id="KW-0472">Membrane</keyword>
<comment type="caution">
    <text evidence="16">The sequence shown here is derived from an EMBL/GenBank/DDBJ whole genome shotgun (WGS) entry which is preliminary data.</text>
</comment>
<dbReference type="EC" id="1.3.99.-" evidence="14 15"/>
<comment type="subunit">
    <text evidence="14">Homodimer.</text>
</comment>
<sequence>MEFLQPFYLWIKAFHIISVIFWMAGMYYLPRLYVYHSETETGSVLSENYKRMEELLLKRIVNPAMGATWLFGILLILTIPSLLSEGWFHVKLTLVIAMSAYHGVLVKWCRLYGADERPHTSKFLRIANEVPPLLTIFIVIMVIVRPF</sequence>
<keyword evidence="5 14" id="KW-1003">Cell membrane</keyword>
<evidence type="ECO:0000256" key="12">
    <source>
        <dbReference type="ARBA" id="ARBA00023136"/>
    </source>
</evidence>
<dbReference type="InterPro" id="IPR005265">
    <property type="entry name" value="HemJ-like"/>
</dbReference>
<dbReference type="GO" id="GO:0070818">
    <property type="term" value="F:protoporphyrinogen oxidase activity"/>
    <property type="evidence" value="ECO:0007669"/>
    <property type="project" value="UniProtKB-UniRule"/>
</dbReference>
<feature type="transmembrane region" description="Helical" evidence="14">
    <location>
        <begin position="6"/>
        <end position="29"/>
    </location>
</feature>
<dbReference type="PANTHER" id="PTHR40255">
    <property type="entry name" value="UPF0093 MEMBRANE PROTEIN SLR1790"/>
    <property type="match status" value="1"/>
</dbReference>
<comment type="catalytic activity">
    <reaction evidence="13 14 15">
        <text>protoporphyrinogen IX + 3 A = protoporphyrin IX + 3 AH2</text>
        <dbReference type="Rhea" id="RHEA:62000"/>
        <dbReference type="ChEBI" id="CHEBI:13193"/>
        <dbReference type="ChEBI" id="CHEBI:17499"/>
        <dbReference type="ChEBI" id="CHEBI:57306"/>
        <dbReference type="ChEBI" id="CHEBI:57307"/>
    </reaction>
</comment>
<keyword evidence="6 14" id="KW-0349">Heme</keyword>
<dbReference type="Proteomes" id="UP000028702">
    <property type="component" value="Unassembled WGS sequence"/>
</dbReference>
<keyword evidence="17" id="KW-1185">Reference proteome</keyword>
<dbReference type="PANTHER" id="PTHR40255:SF1">
    <property type="entry name" value="PROTOPORPHYRINOGEN IX OXIDASE"/>
    <property type="match status" value="1"/>
</dbReference>
<feature type="binding site" description="axial binding residue" evidence="14">
    <location>
        <position position="15"/>
    </location>
    <ligand>
        <name>heme</name>
        <dbReference type="ChEBI" id="CHEBI:30413"/>
    </ligand>
    <ligandPart>
        <name>Fe</name>
        <dbReference type="ChEBI" id="CHEBI:18248"/>
    </ligandPart>
</feature>
<reference evidence="16 17" key="1">
    <citation type="submission" date="2014-07" db="EMBL/GenBank/DDBJ databases">
        <title>Tepidicaulis marinum gen. nov., sp. nov., a novel marine bacterium denitrifying nitrate to nitrous oxide strictly under microaerobic conditions.</title>
        <authorList>
            <person name="Takeuchi M."/>
            <person name="Yamagishi T."/>
            <person name="Kamagata Y."/>
            <person name="Oshima K."/>
            <person name="Hattori M."/>
            <person name="Katayama T."/>
            <person name="Hanada S."/>
            <person name="Tamaki H."/>
            <person name="Marumo K."/>
            <person name="Maeda H."/>
            <person name="Nedachi M."/>
            <person name="Iwasaki W."/>
            <person name="Suwa Y."/>
            <person name="Sakata S."/>
        </authorList>
    </citation>
    <scope>NUCLEOTIDE SEQUENCE [LARGE SCALE GENOMIC DNA]</scope>
    <source>
        <strain evidence="16 17">MA2</strain>
    </source>
</reference>
<evidence type="ECO:0000256" key="8">
    <source>
        <dbReference type="ARBA" id="ARBA00022723"/>
    </source>
</evidence>
<name>A0A081B6N8_9HYPH</name>
<evidence type="ECO:0000256" key="4">
    <source>
        <dbReference type="ARBA" id="ARBA00017504"/>
    </source>
</evidence>
<evidence type="ECO:0000256" key="7">
    <source>
        <dbReference type="ARBA" id="ARBA00022692"/>
    </source>
</evidence>
<accession>A0A081B6N8</accession>
<evidence type="ECO:0000256" key="2">
    <source>
        <dbReference type="ARBA" id="ARBA00005073"/>
    </source>
</evidence>
<comment type="pathway">
    <text evidence="2 14 15">Porphyrin-containing compound metabolism; protoporphyrin-IX biosynthesis; protoporphyrin-IX from protoporphyrinogen-IX: step 1/1.</text>
</comment>
<feature type="transmembrane region" description="Helical" evidence="14">
    <location>
        <begin position="126"/>
        <end position="144"/>
    </location>
</feature>
<evidence type="ECO:0000313" key="16">
    <source>
        <dbReference type="EMBL" id="GAK43706.1"/>
    </source>
</evidence>
<evidence type="ECO:0000256" key="13">
    <source>
        <dbReference type="ARBA" id="ARBA00048390"/>
    </source>
</evidence>
<keyword evidence="10 14" id="KW-0560">Oxidoreductase</keyword>
<evidence type="ECO:0000256" key="9">
    <source>
        <dbReference type="ARBA" id="ARBA00022989"/>
    </source>
</evidence>
<dbReference type="GO" id="GO:0046872">
    <property type="term" value="F:metal ion binding"/>
    <property type="evidence" value="ECO:0007669"/>
    <property type="project" value="UniProtKB-UniRule"/>
</dbReference>
<feature type="binding site" description="axial binding residue" evidence="14">
    <location>
        <position position="91"/>
    </location>
    <ligand>
        <name>heme</name>
        <dbReference type="ChEBI" id="CHEBI:30413"/>
    </ligand>
    <ligandPart>
        <name>Fe</name>
        <dbReference type="ChEBI" id="CHEBI:18248"/>
    </ligandPart>
</feature>
<evidence type="ECO:0000256" key="1">
    <source>
        <dbReference type="ARBA" id="ARBA00004651"/>
    </source>
</evidence>